<comment type="similarity">
    <text evidence="2">Belongs to the cytochrome P450 family.</text>
</comment>
<evidence type="ECO:0000256" key="1">
    <source>
        <dbReference type="ARBA" id="ARBA00001971"/>
    </source>
</evidence>
<dbReference type="SUPFAM" id="SSF48264">
    <property type="entry name" value="Cytochrome P450"/>
    <property type="match status" value="1"/>
</dbReference>
<evidence type="ECO:0000313" key="8">
    <source>
        <dbReference type="Proteomes" id="UP001446871"/>
    </source>
</evidence>
<proteinExistence type="inferred from homology"/>
<reference evidence="7 8" key="1">
    <citation type="submission" date="2023-01" db="EMBL/GenBank/DDBJ databases">
        <title>Analysis of 21 Apiospora genomes using comparative genomics revels a genus with tremendous synthesis potential of carbohydrate active enzymes and secondary metabolites.</title>
        <authorList>
            <person name="Sorensen T."/>
        </authorList>
    </citation>
    <scope>NUCLEOTIDE SEQUENCE [LARGE SCALE GENOMIC DNA]</scope>
    <source>
        <strain evidence="7 8">CBS 83171</strain>
    </source>
</reference>
<dbReference type="InterPro" id="IPR001128">
    <property type="entry name" value="Cyt_P450"/>
</dbReference>
<keyword evidence="4" id="KW-0560">Oxidoreductase</keyword>
<evidence type="ECO:0000256" key="4">
    <source>
        <dbReference type="ARBA" id="ARBA00023002"/>
    </source>
</evidence>
<evidence type="ECO:0000256" key="2">
    <source>
        <dbReference type="ARBA" id="ARBA00010617"/>
    </source>
</evidence>
<name>A0ABR1U205_9PEZI</name>
<protein>
    <submittedName>
        <fullName evidence="7">Uncharacterized protein</fullName>
    </submittedName>
</protein>
<comment type="cofactor">
    <cofactor evidence="1">
        <name>heme</name>
        <dbReference type="ChEBI" id="CHEBI:30413"/>
    </cofactor>
</comment>
<keyword evidence="8" id="KW-1185">Reference proteome</keyword>
<keyword evidence="5" id="KW-0408">Iron</keyword>
<dbReference type="Gene3D" id="1.10.630.10">
    <property type="entry name" value="Cytochrome P450"/>
    <property type="match status" value="1"/>
</dbReference>
<dbReference type="EMBL" id="JAQQWM010000008">
    <property type="protein sequence ID" value="KAK8052930.1"/>
    <property type="molecule type" value="Genomic_DNA"/>
</dbReference>
<dbReference type="PANTHER" id="PTHR24287:SF17">
    <property type="entry name" value="P450, PUTATIVE (EUROFUNG)-RELATED"/>
    <property type="match status" value="1"/>
</dbReference>
<dbReference type="InterPro" id="IPR047146">
    <property type="entry name" value="Cyt_P450_E_CYP52_fungi"/>
</dbReference>
<evidence type="ECO:0000313" key="7">
    <source>
        <dbReference type="EMBL" id="KAK8052930.1"/>
    </source>
</evidence>
<dbReference type="Pfam" id="PF00067">
    <property type="entry name" value="p450"/>
    <property type="match status" value="1"/>
</dbReference>
<comment type="caution">
    <text evidence="7">The sequence shown here is derived from an EMBL/GenBank/DDBJ whole genome shotgun (WGS) entry which is preliminary data.</text>
</comment>
<accession>A0ABR1U205</accession>
<keyword evidence="6" id="KW-0503">Monooxygenase</keyword>
<dbReference type="PANTHER" id="PTHR24287">
    <property type="entry name" value="P450, PUTATIVE (EUROFUNG)-RELATED"/>
    <property type="match status" value="1"/>
</dbReference>
<evidence type="ECO:0000256" key="3">
    <source>
        <dbReference type="ARBA" id="ARBA00022723"/>
    </source>
</evidence>
<organism evidence="7 8">
    <name type="scientific">Apiospora saccharicola</name>
    <dbReference type="NCBI Taxonomy" id="335842"/>
    <lineage>
        <taxon>Eukaryota</taxon>
        <taxon>Fungi</taxon>
        <taxon>Dikarya</taxon>
        <taxon>Ascomycota</taxon>
        <taxon>Pezizomycotina</taxon>
        <taxon>Sordariomycetes</taxon>
        <taxon>Xylariomycetidae</taxon>
        <taxon>Amphisphaeriales</taxon>
        <taxon>Apiosporaceae</taxon>
        <taxon>Apiospora</taxon>
    </lineage>
</organism>
<gene>
    <name evidence="7" type="ORF">PG996_012231</name>
</gene>
<evidence type="ECO:0000256" key="5">
    <source>
        <dbReference type="ARBA" id="ARBA00023004"/>
    </source>
</evidence>
<evidence type="ECO:0000256" key="6">
    <source>
        <dbReference type="ARBA" id="ARBA00023033"/>
    </source>
</evidence>
<sequence>MRLLPPSPINARIANKDTWLPTGGGPEGRDSLLIKRGQPLVLSTWGAGRHPGHFGDDALEFRAERWDALPVDTPGFLPFFIGPRTFSGQAYVQRQSTYTLVRFVQHFAGIESRDGRPYAPRIRLGQANRNGIWVSLTPDPLAQTARK</sequence>
<dbReference type="Proteomes" id="UP001446871">
    <property type="component" value="Unassembled WGS sequence"/>
</dbReference>
<dbReference type="InterPro" id="IPR036396">
    <property type="entry name" value="Cyt_P450_sf"/>
</dbReference>
<keyword evidence="3" id="KW-0479">Metal-binding</keyword>